<gene>
    <name evidence="1" type="ORF">LCGC14_2127740</name>
</gene>
<sequence length="95" mass="10786">MAEGKSIFHARPSILASVEGSHLVQAVNPKFLDWLLKVEEIFDDLKTDCEGFRKLATESTLRGAENRKKLEAIEKLHKEYGWLTTSELKEILEAS</sequence>
<organism evidence="1">
    <name type="scientific">marine sediment metagenome</name>
    <dbReference type="NCBI Taxonomy" id="412755"/>
    <lineage>
        <taxon>unclassified sequences</taxon>
        <taxon>metagenomes</taxon>
        <taxon>ecological metagenomes</taxon>
    </lineage>
</organism>
<accession>A0A0F9E2C8</accession>
<evidence type="ECO:0000313" key="1">
    <source>
        <dbReference type="EMBL" id="KKL68164.1"/>
    </source>
</evidence>
<dbReference type="AlphaFoldDB" id="A0A0F9E2C8"/>
<proteinExistence type="predicted"/>
<comment type="caution">
    <text evidence="1">The sequence shown here is derived from an EMBL/GenBank/DDBJ whole genome shotgun (WGS) entry which is preliminary data.</text>
</comment>
<protein>
    <submittedName>
        <fullName evidence="1">Uncharacterized protein</fullName>
    </submittedName>
</protein>
<reference evidence="1" key="1">
    <citation type="journal article" date="2015" name="Nature">
        <title>Complex archaea that bridge the gap between prokaryotes and eukaryotes.</title>
        <authorList>
            <person name="Spang A."/>
            <person name="Saw J.H."/>
            <person name="Jorgensen S.L."/>
            <person name="Zaremba-Niedzwiedzka K."/>
            <person name="Martijn J."/>
            <person name="Lind A.E."/>
            <person name="van Eijk R."/>
            <person name="Schleper C."/>
            <person name="Guy L."/>
            <person name="Ettema T.J."/>
        </authorList>
    </citation>
    <scope>NUCLEOTIDE SEQUENCE</scope>
</reference>
<name>A0A0F9E2C8_9ZZZZ</name>
<dbReference type="EMBL" id="LAZR01026618">
    <property type="protein sequence ID" value="KKL68164.1"/>
    <property type="molecule type" value="Genomic_DNA"/>
</dbReference>